<evidence type="ECO:0000256" key="2">
    <source>
        <dbReference type="SAM" id="Phobius"/>
    </source>
</evidence>
<dbReference type="PANTHER" id="PTHR33371:SF4">
    <property type="entry name" value="INTERMEMBRANE PHOSPHOLIPID TRANSPORT SYSTEM BINDING PROTEIN MLAD"/>
    <property type="match status" value="1"/>
</dbReference>
<keyword evidence="1" id="KW-0175">Coiled coil</keyword>
<evidence type="ECO:0000259" key="3">
    <source>
        <dbReference type="Pfam" id="PF02470"/>
    </source>
</evidence>
<protein>
    <submittedName>
        <fullName evidence="4">MlaD family protein</fullName>
    </submittedName>
</protein>
<gene>
    <name evidence="4" type="ORF">L6773_04785</name>
</gene>
<evidence type="ECO:0000313" key="5">
    <source>
        <dbReference type="Proteomes" id="UP001165366"/>
    </source>
</evidence>
<name>A0ABS9KAL2_9BACT</name>
<keyword evidence="2" id="KW-1133">Transmembrane helix</keyword>
<keyword evidence="2" id="KW-0472">Membrane</keyword>
<feature type="transmembrane region" description="Helical" evidence="2">
    <location>
        <begin position="7"/>
        <end position="27"/>
    </location>
</feature>
<organism evidence="4 5">
    <name type="scientific">Rhodohalobacter sulfatireducens</name>
    <dbReference type="NCBI Taxonomy" id="2911366"/>
    <lineage>
        <taxon>Bacteria</taxon>
        <taxon>Pseudomonadati</taxon>
        <taxon>Balneolota</taxon>
        <taxon>Balneolia</taxon>
        <taxon>Balneolales</taxon>
        <taxon>Balneolaceae</taxon>
        <taxon>Rhodohalobacter</taxon>
    </lineage>
</organism>
<feature type="domain" description="Mce/MlaD" evidence="3">
    <location>
        <begin position="39"/>
        <end position="111"/>
    </location>
</feature>
<dbReference type="Proteomes" id="UP001165366">
    <property type="component" value="Unassembled WGS sequence"/>
</dbReference>
<dbReference type="RefSeq" id="WP_237852712.1">
    <property type="nucleotide sequence ID" value="NZ_JAKLWS010000004.1"/>
</dbReference>
<keyword evidence="2" id="KW-0812">Transmembrane</keyword>
<dbReference type="Pfam" id="PF02470">
    <property type="entry name" value="MlaD"/>
    <property type="match status" value="1"/>
</dbReference>
<reference evidence="4" key="1">
    <citation type="submission" date="2022-01" db="EMBL/GenBank/DDBJ databases">
        <authorList>
            <person name="Wang Y."/>
        </authorList>
    </citation>
    <scope>NUCLEOTIDE SEQUENCE</scope>
    <source>
        <strain evidence="4">WB101</strain>
    </source>
</reference>
<dbReference type="PANTHER" id="PTHR33371">
    <property type="entry name" value="INTERMEMBRANE PHOSPHOLIPID TRANSPORT SYSTEM BINDING PROTEIN MLAD-RELATED"/>
    <property type="match status" value="1"/>
</dbReference>
<dbReference type="InterPro" id="IPR003399">
    <property type="entry name" value="Mce/MlaD"/>
</dbReference>
<dbReference type="InterPro" id="IPR052336">
    <property type="entry name" value="MlaD_Phospholipid_Transporter"/>
</dbReference>
<proteinExistence type="predicted"/>
<feature type="coiled-coil region" evidence="1">
    <location>
        <begin position="227"/>
        <end position="261"/>
    </location>
</feature>
<accession>A0ABS9KAL2</accession>
<sequence>MKLSNEAKVGITVFLAVVVAIIGFRFMRDVPIFGTSLNISSTFEKADGISNGSLVYIKGVRVGSVNSVQLTPENNVQVGMSIDTDVNIPEDSRANLTSLGIVEGKSIVIEMGSSSQFVETGDEIAGTYAQTIMETLGDQGEQLGSDVSNSINELNQFLRQLNETVDDETRGKLDETLSNLLDSSERVANLLEEKRGDIDLAIESGSRVISQLDTLATNNRPKVDSLMTSLEENVRELSVVREELETASASLNQLLDKLNNGEGTMGKLINDPSVYENLDSLTIELNKLVKGINEDPGKYLKHMSIIEVF</sequence>
<reference evidence="4" key="2">
    <citation type="submission" date="2024-05" db="EMBL/GenBank/DDBJ databases">
        <title>Rhodohalobacter halophilus gen. nov., sp. nov., a moderately halophilic member of the family Balneolaceae.</title>
        <authorList>
            <person name="Xia J."/>
        </authorList>
    </citation>
    <scope>NUCLEOTIDE SEQUENCE</scope>
    <source>
        <strain evidence="4">WB101</strain>
    </source>
</reference>
<evidence type="ECO:0000313" key="4">
    <source>
        <dbReference type="EMBL" id="MCG2587868.1"/>
    </source>
</evidence>
<keyword evidence="5" id="KW-1185">Reference proteome</keyword>
<comment type="caution">
    <text evidence="4">The sequence shown here is derived from an EMBL/GenBank/DDBJ whole genome shotgun (WGS) entry which is preliminary data.</text>
</comment>
<evidence type="ECO:0000256" key="1">
    <source>
        <dbReference type="SAM" id="Coils"/>
    </source>
</evidence>
<dbReference type="EMBL" id="JAKLWS010000004">
    <property type="protein sequence ID" value="MCG2587868.1"/>
    <property type="molecule type" value="Genomic_DNA"/>
</dbReference>